<evidence type="ECO:0000313" key="1">
    <source>
        <dbReference type="EMBL" id="GGB74387.1"/>
    </source>
</evidence>
<sequence>MFPRVREIVDPFGDVVRITVEPHPAGALVTLEHPEVPGAGKVMLDGYGADILVGFIMSARLAVPGEMPEEEIGGTFPTRFQLDIIPAAAVIIDQINDEKPFRLAAPLWDRVYAELCLVCAHAREIERRKHAYIH</sequence>
<comment type="caution">
    <text evidence="1">The sequence shown here is derived from an EMBL/GenBank/DDBJ whole genome shotgun (WGS) entry which is preliminary data.</text>
</comment>
<dbReference type="Proteomes" id="UP000614261">
    <property type="component" value="Unassembled WGS sequence"/>
</dbReference>
<dbReference type="EMBL" id="BMGD01000006">
    <property type="protein sequence ID" value="GGB74387.1"/>
    <property type="molecule type" value="Genomic_DNA"/>
</dbReference>
<name>A0ABQ1JPK7_9SPHN</name>
<reference evidence="2" key="1">
    <citation type="journal article" date="2019" name="Int. J. Syst. Evol. Microbiol.">
        <title>The Global Catalogue of Microorganisms (GCM) 10K type strain sequencing project: providing services to taxonomists for standard genome sequencing and annotation.</title>
        <authorList>
            <consortium name="The Broad Institute Genomics Platform"/>
            <consortium name="The Broad Institute Genome Sequencing Center for Infectious Disease"/>
            <person name="Wu L."/>
            <person name="Ma J."/>
        </authorList>
    </citation>
    <scope>NUCLEOTIDE SEQUENCE [LARGE SCALE GENOMIC DNA]</scope>
    <source>
        <strain evidence="2">CGMCC 1.12851</strain>
    </source>
</reference>
<gene>
    <name evidence="1" type="ORF">GCM10010833_32000</name>
</gene>
<accession>A0ABQ1JPK7</accession>
<protein>
    <submittedName>
        <fullName evidence="1">Uncharacterized protein</fullName>
    </submittedName>
</protein>
<keyword evidence="2" id="KW-1185">Reference proteome</keyword>
<evidence type="ECO:0000313" key="2">
    <source>
        <dbReference type="Proteomes" id="UP000614261"/>
    </source>
</evidence>
<organism evidence="1 2">
    <name type="scientific">Blastomonas aquatica</name>
    <dbReference type="NCBI Taxonomy" id="1510276"/>
    <lineage>
        <taxon>Bacteria</taxon>
        <taxon>Pseudomonadati</taxon>
        <taxon>Pseudomonadota</taxon>
        <taxon>Alphaproteobacteria</taxon>
        <taxon>Sphingomonadales</taxon>
        <taxon>Sphingomonadaceae</taxon>
        <taxon>Blastomonas</taxon>
    </lineage>
</organism>
<dbReference type="RefSeq" id="WP_229737093.1">
    <property type="nucleotide sequence ID" value="NZ_BMGD01000006.1"/>
</dbReference>
<proteinExistence type="predicted"/>